<dbReference type="Proteomes" id="UP001060261">
    <property type="component" value="Chromosome"/>
</dbReference>
<keyword evidence="3 5" id="KW-0067">ATP-binding</keyword>
<dbReference type="InterPro" id="IPR003593">
    <property type="entry name" value="AAA+_ATPase"/>
</dbReference>
<keyword evidence="1" id="KW-0813">Transport</keyword>
<dbReference type="InterPro" id="IPR008995">
    <property type="entry name" value="Mo/tungstate-bd_C_term_dom"/>
</dbReference>
<dbReference type="SMART" id="SM00382">
    <property type="entry name" value="AAA"/>
    <property type="match status" value="1"/>
</dbReference>
<evidence type="ECO:0000256" key="1">
    <source>
        <dbReference type="ARBA" id="ARBA00022448"/>
    </source>
</evidence>
<dbReference type="Gene3D" id="3.40.50.300">
    <property type="entry name" value="P-loop containing nucleotide triphosphate hydrolases"/>
    <property type="match status" value="1"/>
</dbReference>
<dbReference type="SUPFAM" id="SSF50331">
    <property type="entry name" value="MOP-like"/>
    <property type="match status" value="1"/>
</dbReference>
<evidence type="ECO:0000256" key="3">
    <source>
        <dbReference type="ARBA" id="ARBA00022840"/>
    </source>
</evidence>
<evidence type="ECO:0000256" key="2">
    <source>
        <dbReference type="ARBA" id="ARBA00022741"/>
    </source>
</evidence>
<dbReference type="InterPro" id="IPR027417">
    <property type="entry name" value="P-loop_NTPase"/>
</dbReference>
<dbReference type="RefSeq" id="WP_260561067.1">
    <property type="nucleotide sequence ID" value="NZ_BAABEC010000009.1"/>
</dbReference>
<dbReference type="PROSITE" id="PS50893">
    <property type="entry name" value="ABC_TRANSPORTER_2"/>
    <property type="match status" value="1"/>
</dbReference>
<dbReference type="Gene3D" id="2.40.50.100">
    <property type="match status" value="1"/>
</dbReference>
<keyword evidence="6" id="KW-1185">Reference proteome</keyword>
<feature type="domain" description="ABC transporter" evidence="4">
    <location>
        <begin position="4"/>
        <end position="234"/>
    </location>
</feature>
<dbReference type="PANTHER" id="PTHR42781">
    <property type="entry name" value="SPERMIDINE/PUTRESCINE IMPORT ATP-BINDING PROTEIN POTA"/>
    <property type="match status" value="1"/>
</dbReference>
<keyword evidence="2" id="KW-0547">Nucleotide-binding</keyword>
<accession>A0ABY5YKZ5</accession>
<protein>
    <submittedName>
        <fullName evidence="5">ABC transporter ATP-binding protein</fullName>
    </submittedName>
</protein>
<evidence type="ECO:0000313" key="5">
    <source>
        <dbReference type="EMBL" id="UWX64806.1"/>
    </source>
</evidence>
<reference evidence="5" key="1">
    <citation type="submission" date="2022-09" db="EMBL/GenBank/DDBJ databases">
        <title>genome sequence of Deinococcus rubellus.</title>
        <authorList>
            <person name="Srinivasan S."/>
        </authorList>
    </citation>
    <scope>NUCLEOTIDE SEQUENCE</scope>
    <source>
        <strain evidence="5">Ant6</strain>
    </source>
</reference>
<evidence type="ECO:0000259" key="4">
    <source>
        <dbReference type="PROSITE" id="PS50893"/>
    </source>
</evidence>
<dbReference type="GO" id="GO:0005524">
    <property type="term" value="F:ATP binding"/>
    <property type="evidence" value="ECO:0007669"/>
    <property type="project" value="UniProtKB-KW"/>
</dbReference>
<dbReference type="InterPro" id="IPR050093">
    <property type="entry name" value="ABC_SmlMolc_Importer"/>
</dbReference>
<dbReference type="InterPro" id="IPR017871">
    <property type="entry name" value="ABC_transporter-like_CS"/>
</dbReference>
<dbReference type="Pfam" id="PF00005">
    <property type="entry name" value="ABC_tran"/>
    <property type="match status" value="1"/>
</dbReference>
<dbReference type="InterPro" id="IPR003439">
    <property type="entry name" value="ABC_transporter-like_ATP-bd"/>
</dbReference>
<sequence>MAEIDFSNISKLYAGKPAVNTLNLQVASGELVCLLGPSGCGKTTSLRMLAGFLTPDAGDITLDGRSLLPLGPEARPTAMVFQRYTLWPHMNVFHNVAFGLKLRRVSKADVARRVGQALELVGLPGMEGRSPSQLSGGQQQRVALARALVLEPQVLLLDEPLSSLDAKLRVSLRGEIKAIVRELGITTVFVTHDQEEAMAVADRIAVMFGGELHQADAPGTLYARPATREVADFIGTMNFLPASATGTHLHAGPLAFELAGEPISGPLEVAIRPEDIYFAPSGIPAEVISESDLGHYREMQLRVAGLDAPLLTFVPRGEGSAAAVQVRRAVVYAGGQLVGEAVPVPRLVSR</sequence>
<name>A0ABY5YKZ5_9DEIO</name>
<proteinExistence type="predicted"/>
<gene>
    <name evidence="5" type="ORF">N0D28_03845</name>
</gene>
<dbReference type="PANTHER" id="PTHR42781:SF4">
    <property type="entry name" value="SPERMIDINE_PUTRESCINE IMPORT ATP-BINDING PROTEIN POTA"/>
    <property type="match status" value="1"/>
</dbReference>
<dbReference type="EMBL" id="CP104213">
    <property type="protein sequence ID" value="UWX64806.1"/>
    <property type="molecule type" value="Genomic_DNA"/>
</dbReference>
<evidence type="ECO:0000313" key="6">
    <source>
        <dbReference type="Proteomes" id="UP001060261"/>
    </source>
</evidence>
<organism evidence="5 6">
    <name type="scientific">Deinococcus rubellus</name>
    <dbReference type="NCBI Taxonomy" id="1889240"/>
    <lineage>
        <taxon>Bacteria</taxon>
        <taxon>Thermotogati</taxon>
        <taxon>Deinococcota</taxon>
        <taxon>Deinococci</taxon>
        <taxon>Deinococcales</taxon>
        <taxon>Deinococcaceae</taxon>
        <taxon>Deinococcus</taxon>
    </lineage>
</organism>
<dbReference type="PROSITE" id="PS00211">
    <property type="entry name" value="ABC_TRANSPORTER_1"/>
    <property type="match status" value="1"/>
</dbReference>
<dbReference type="SUPFAM" id="SSF52540">
    <property type="entry name" value="P-loop containing nucleoside triphosphate hydrolases"/>
    <property type="match status" value="1"/>
</dbReference>